<keyword evidence="3" id="KW-1185">Reference proteome</keyword>
<keyword evidence="2" id="KW-0808">Transferase</keyword>
<dbReference type="OrthoDB" id="182039at2"/>
<dbReference type="PANTHER" id="PTHR46310:SF7">
    <property type="entry name" value="AMIDASE 1"/>
    <property type="match status" value="1"/>
</dbReference>
<dbReference type="RefSeq" id="WP_132156651.1">
    <property type="nucleotide sequence ID" value="NZ_SLWR01000017.1"/>
</dbReference>
<protein>
    <submittedName>
        <fullName evidence="2">Asp-tRNA(Asn)/Glu-tRNA(Gln) amidotransferase A subunit family amidase</fullName>
    </submittedName>
</protein>
<dbReference type="Gene3D" id="3.90.1300.10">
    <property type="entry name" value="Amidase signature (AS) domain"/>
    <property type="match status" value="1"/>
</dbReference>
<organism evidence="2 3">
    <name type="scientific">Kribbella antiqua</name>
    <dbReference type="NCBI Taxonomy" id="2512217"/>
    <lineage>
        <taxon>Bacteria</taxon>
        <taxon>Bacillati</taxon>
        <taxon>Actinomycetota</taxon>
        <taxon>Actinomycetes</taxon>
        <taxon>Propionibacteriales</taxon>
        <taxon>Kribbellaceae</taxon>
        <taxon>Kribbella</taxon>
    </lineage>
</organism>
<dbReference type="InterPro" id="IPR020556">
    <property type="entry name" value="Amidase_CS"/>
</dbReference>
<name>A0A4R2I828_9ACTN</name>
<dbReference type="GO" id="GO:0016740">
    <property type="term" value="F:transferase activity"/>
    <property type="evidence" value="ECO:0007669"/>
    <property type="project" value="UniProtKB-KW"/>
</dbReference>
<dbReference type="SUPFAM" id="SSF54427">
    <property type="entry name" value="NTF2-like"/>
    <property type="match status" value="1"/>
</dbReference>
<dbReference type="InterPro" id="IPR036928">
    <property type="entry name" value="AS_sf"/>
</dbReference>
<dbReference type="PROSITE" id="PS00571">
    <property type="entry name" value="AMIDASES"/>
    <property type="match status" value="1"/>
</dbReference>
<sequence>MNSLLQAFMRYERALLANDVPVLDELFAEGSETLRADGGAVLVGHEHIAAFRAGRPGVPPRTLERVHLRELTPDAVVLMAETSRPDGTTGIQTQLWQRLPKGWVVTVAHVSTAPPARPVELPIDPVAWRIAPGDKPLVEGAEGPLSNLRVAVKDLFAVAGQRIGAGNPAWLAEASVESAHAGAVAALLNAGADVVGIAQTDELAFSLAGTNIHYGTPLNPAAPGRITGGSSSGSAAAVAAGHADLGLGTDTAGSIRVPASYCGLYGLRTTHDVVDRSGLVALAPSFDAVGLLARTGAVLAAGAEVLLPAAEVMPARELLVAPTLMELAAPDTRLAVEAALRALMLRLDLPVREVDVDRAALEEWFLAFRKVQSAEAWRIHGEFVAAHPGEFEPAVEARFRSGAEVSDVEAARSILAEARSQLRELLPPGVVLALPSSASPAPPVDADAATIDTIRAGTLRLTCLASLAGLPALSIPTARVGTLPAGLCLVGGPEADRSLLALID</sequence>
<dbReference type="InterPro" id="IPR024507">
    <property type="entry name" value="AtzH-like"/>
</dbReference>
<dbReference type="Pfam" id="PF01425">
    <property type="entry name" value="Amidase"/>
    <property type="match status" value="1"/>
</dbReference>
<dbReference type="Proteomes" id="UP000295573">
    <property type="component" value="Unassembled WGS sequence"/>
</dbReference>
<evidence type="ECO:0000259" key="1">
    <source>
        <dbReference type="Pfam" id="PF01425"/>
    </source>
</evidence>
<dbReference type="Gene3D" id="3.10.450.50">
    <property type="match status" value="1"/>
</dbReference>
<dbReference type="EMBL" id="SLWR01000017">
    <property type="protein sequence ID" value="TCO40494.1"/>
    <property type="molecule type" value="Genomic_DNA"/>
</dbReference>
<dbReference type="InterPro" id="IPR032710">
    <property type="entry name" value="NTF2-like_dom_sf"/>
</dbReference>
<dbReference type="NCBIfam" id="NF006169">
    <property type="entry name" value="PRK08310.1"/>
    <property type="match status" value="1"/>
</dbReference>
<gene>
    <name evidence="2" type="ORF">EV646_11735</name>
</gene>
<proteinExistence type="predicted"/>
<evidence type="ECO:0000313" key="3">
    <source>
        <dbReference type="Proteomes" id="UP000295573"/>
    </source>
</evidence>
<dbReference type="SUPFAM" id="SSF75304">
    <property type="entry name" value="Amidase signature (AS) enzymes"/>
    <property type="match status" value="1"/>
</dbReference>
<comment type="caution">
    <text evidence="2">The sequence shown here is derived from an EMBL/GenBank/DDBJ whole genome shotgun (WGS) entry which is preliminary data.</text>
</comment>
<dbReference type="InterPro" id="IPR023631">
    <property type="entry name" value="Amidase_dom"/>
</dbReference>
<dbReference type="AlphaFoldDB" id="A0A4R2I828"/>
<evidence type="ECO:0000313" key="2">
    <source>
        <dbReference type="EMBL" id="TCO40494.1"/>
    </source>
</evidence>
<feature type="domain" description="Amidase" evidence="1">
    <location>
        <begin position="139"/>
        <end position="299"/>
    </location>
</feature>
<reference evidence="2 3" key="1">
    <citation type="journal article" date="2015" name="Stand. Genomic Sci.">
        <title>Genomic Encyclopedia of Bacterial and Archaeal Type Strains, Phase III: the genomes of soil and plant-associated and newly described type strains.</title>
        <authorList>
            <person name="Whitman W.B."/>
            <person name="Woyke T."/>
            <person name="Klenk H.P."/>
            <person name="Zhou Y."/>
            <person name="Lilburn T.G."/>
            <person name="Beck B.J."/>
            <person name="De Vos P."/>
            <person name="Vandamme P."/>
            <person name="Eisen J.A."/>
            <person name="Garrity G."/>
            <person name="Hugenholtz P."/>
            <person name="Kyrpides N.C."/>
        </authorList>
    </citation>
    <scope>NUCLEOTIDE SEQUENCE [LARGE SCALE GENOMIC DNA]</scope>
    <source>
        <strain evidence="2 3">VKM Ac-2541</strain>
    </source>
</reference>
<dbReference type="Pfam" id="PF11533">
    <property type="entry name" value="AtzH-like"/>
    <property type="match status" value="1"/>
</dbReference>
<accession>A0A4R2I828</accession>
<dbReference type="PANTHER" id="PTHR46310">
    <property type="entry name" value="AMIDASE 1"/>
    <property type="match status" value="1"/>
</dbReference>